<evidence type="ECO:0000259" key="6">
    <source>
        <dbReference type="PROSITE" id="PS51670"/>
    </source>
</evidence>
<evidence type="ECO:0000256" key="4">
    <source>
        <dbReference type="SAM" id="SignalP"/>
    </source>
</evidence>
<dbReference type="SMART" id="SM00254">
    <property type="entry name" value="ShKT"/>
    <property type="match status" value="2"/>
</dbReference>
<dbReference type="InterPro" id="IPR016186">
    <property type="entry name" value="C-type_lectin-like/link_sf"/>
</dbReference>
<accession>A0A3S1BWV8</accession>
<evidence type="ECO:0000256" key="1">
    <source>
        <dbReference type="PROSITE-ProRule" id="PRU01005"/>
    </source>
</evidence>
<dbReference type="InterPro" id="IPR016187">
    <property type="entry name" value="CTDL_fold"/>
</dbReference>
<feature type="signal peptide" evidence="4">
    <location>
        <begin position="1"/>
        <end position="26"/>
    </location>
</feature>
<feature type="compositionally biased region" description="Low complexity" evidence="2">
    <location>
        <begin position="543"/>
        <end position="565"/>
    </location>
</feature>
<comment type="caution">
    <text evidence="7">The sequence shown here is derived from an EMBL/GenBank/DDBJ whole genome shotgun (WGS) entry which is preliminary data.</text>
</comment>
<dbReference type="Gene3D" id="1.10.10.1940">
    <property type="match status" value="1"/>
</dbReference>
<dbReference type="Pfam" id="PF00059">
    <property type="entry name" value="Lectin_C"/>
    <property type="match status" value="2"/>
</dbReference>
<dbReference type="PANTHER" id="PTHR22803">
    <property type="entry name" value="MANNOSE, PHOSPHOLIPASE, LECTIN RECEPTOR RELATED"/>
    <property type="match status" value="1"/>
</dbReference>
<dbReference type="Pfam" id="PF01549">
    <property type="entry name" value="ShK"/>
    <property type="match status" value="1"/>
</dbReference>
<gene>
    <name evidence="7" type="ORF">EGW08_015252</name>
</gene>
<reference evidence="7 8" key="1">
    <citation type="submission" date="2019-01" db="EMBL/GenBank/DDBJ databases">
        <title>A draft genome assembly of the solar-powered sea slug Elysia chlorotica.</title>
        <authorList>
            <person name="Cai H."/>
            <person name="Li Q."/>
            <person name="Fang X."/>
            <person name="Li J."/>
            <person name="Curtis N.E."/>
            <person name="Altenburger A."/>
            <person name="Shibata T."/>
            <person name="Feng M."/>
            <person name="Maeda T."/>
            <person name="Schwartz J.A."/>
            <person name="Shigenobu S."/>
            <person name="Lundholm N."/>
            <person name="Nishiyama T."/>
            <person name="Yang H."/>
            <person name="Hasebe M."/>
            <person name="Li S."/>
            <person name="Pierce S.K."/>
            <person name="Wang J."/>
        </authorList>
    </citation>
    <scope>NUCLEOTIDE SEQUENCE [LARGE SCALE GENOMIC DNA]</scope>
    <source>
        <strain evidence="7">EC2010</strain>
        <tissue evidence="7">Whole organism of an adult</tissue>
    </source>
</reference>
<dbReference type="InterPro" id="IPR001304">
    <property type="entry name" value="C-type_lectin-like"/>
</dbReference>
<protein>
    <recommendedName>
        <fullName evidence="9">C-type lectin domain-containing protein</fullName>
    </recommendedName>
</protein>
<dbReference type="InterPro" id="IPR003582">
    <property type="entry name" value="ShKT_dom"/>
</dbReference>
<evidence type="ECO:0000313" key="8">
    <source>
        <dbReference type="Proteomes" id="UP000271974"/>
    </source>
</evidence>
<proteinExistence type="predicted"/>
<evidence type="ECO:0000259" key="5">
    <source>
        <dbReference type="PROSITE" id="PS50041"/>
    </source>
</evidence>
<keyword evidence="8" id="KW-1185">Reference proteome</keyword>
<feature type="compositionally biased region" description="Polar residues" evidence="2">
    <location>
        <begin position="579"/>
        <end position="605"/>
    </location>
</feature>
<feature type="region of interest" description="Disordered" evidence="2">
    <location>
        <begin position="543"/>
        <end position="612"/>
    </location>
</feature>
<feature type="disulfide bond" evidence="1">
    <location>
        <begin position="91"/>
        <end position="125"/>
    </location>
</feature>
<dbReference type="Proteomes" id="UP000271974">
    <property type="component" value="Unassembled WGS sequence"/>
</dbReference>
<keyword evidence="3" id="KW-0472">Membrane</keyword>
<evidence type="ECO:0000313" key="7">
    <source>
        <dbReference type="EMBL" id="RUS76995.1"/>
    </source>
</evidence>
<name>A0A3S1BWV8_ELYCH</name>
<keyword evidence="1" id="KW-1015">Disulfide bond</keyword>
<feature type="domain" description="ShKT" evidence="6">
    <location>
        <begin position="91"/>
        <end position="125"/>
    </location>
</feature>
<evidence type="ECO:0008006" key="9">
    <source>
        <dbReference type="Google" id="ProtNLM"/>
    </source>
</evidence>
<evidence type="ECO:0000256" key="3">
    <source>
        <dbReference type="SAM" id="Phobius"/>
    </source>
</evidence>
<keyword evidence="4" id="KW-0732">Signal</keyword>
<dbReference type="EMBL" id="RQTK01000619">
    <property type="protein sequence ID" value="RUS76995.1"/>
    <property type="molecule type" value="Genomic_DNA"/>
</dbReference>
<feature type="transmembrane region" description="Helical" evidence="3">
    <location>
        <begin position="622"/>
        <end position="643"/>
    </location>
</feature>
<dbReference type="CDD" id="cd00037">
    <property type="entry name" value="CLECT"/>
    <property type="match status" value="2"/>
</dbReference>
<comment type="caution">
    <text evidence="1">Lacks conserved residue(s) required for the propagation of feature annotation.</text>
</comment>
<dbReference type="OrthoDB" id="6067009at2759"/>
<dbReference type="Gene3D" id="3.10.100.10">
    <property type="entry name" value="Mannose-Binding Protein A, subunit A"/>
    <property type="match status" value="3"/>
</dbReference>
<feature type="chain" id="PRO_5018714086" description="C-type lectin domain-containing protein" evidence="4">
    <location>
        <begin position="27"/>
        <end position="724"/>
    </location>
</feature>
<dbReference type="AlphaFoldDB" id="A0A3S1BWV8"/>
<keyword evidence="3" id="KW-0812">Transmembrane</keyword>
<evidence type="ECO:0000256" key="2">
    <source>
        <dbReference type="SAM" id="MobiDB-lite"/>
    </source>
</evidence>
<dbReference type="SUPFAM" id="SSF56436">
    <property type="entry name" value="C-type lectin-like"/>
    <property type="match status" value="3"/>
</dbReference>
<feature type="domain" description="C-type lectin" evidence="5">
    <location>
        <begin position="247"/>
        <end position="361"/>
    </location>
</feature>
<organism evidence="7 8">
    <name type="scientific">Elysia chlorotica</name>
    <name type="common">Eastern emerald elysia</name>
    <name type="synonym">Sea slug</name>
    <dbReference type="NCBI Taxonomy" id="188477"/>
    <lineage>
        <taxon>Eukaryota</taxon>
        <taxon>Metazoa</taxon>
        <taxon>Spiralia</taxon>
        <taxon>Lophotrochozoa</taxon>
        <taxon>Mollusca</taxon>
        <taxon>Gastropoda</taxon>
        <taxon>Heterobranchia</taxon>
        <taxon>Euthyneura</taxon>
        <taxon>Panpulmonata</taxon>
        <taxon>Sacoglossa</taxon>
        <taxon>Placobranchoidea</taxon>
        <taxon>Plakobranchidae</taxon>
        <taxon>Elysia</taxon>
    </lineage>
</organism>
<dbReference type="SMART" id="SM00034">
    <property type="entry name" value="CLECT"/>
    <property type="match status" value="3"/>
</dbReference>
<dbReference type="PROSITE" id="PS50041">
    <property type="entry name" value="C_TYPE_LECTIN_2"/>
    <property type="match status" value="2"/>
</dbReference>
<sequence>MASSVVVACAFLACISALFMLQGALGEAVREEMGCPPGWLHYRDKCFLIRGGHLDWATADSQCKSRGAELADFRGNYLNKEFVYSQINAKCVDQRAECPEWASQGECLLSHDKMAEDCRFSCGFCSSICDNQDTHHDLCSRYVMEGQCVDNPQFMMENCMQACGCDGFGDHFWLQQQNKTISTWFFFRTKTVGPYCFQLHTKDRSIQEANCTIEGGAGFICEKKEEKQVLPVHDEFNFGCPVNGFGYKEKCYILNMAPRTWEAADSSCKARDGTLAAIPNRDVLDFVRAELLEDQTASWIGLSKDADGQYRWKNGDSVLYLAWGPDFDGSQADSCVQVAASENGTLFVPAPCTARQASVCEIPRARRTDLPDMPVPPGDGSQEWGMEYTNCSGVWIQRDHFCYKFFHEKKTWPEAQETCESLRGDLISIHNLSTAGLLDGFVAKEPVWIGLMKEDRNTAYVWSDGSPFDYMHWNATQSWERLEKHCVQVHTETSEWSGAPCTSTKGFVCQVWRGHPISMNVSSPEATPNQVTPRVTEGQKVMVESTSTEKTVTSPTSVTTEVQTEAHTSRPSPSPAGSGKSTGTKTESPTTLQPKPSTPGPNDQSFKGEDANSDWPLAPATLAGILIGCTLVVVLLAFVFVYISRNSRKRQGLEQSRLVPSVSFKNDRSSNGQGDKGDEGVDAGVHSLTFVEGNAEAKKNGHLGNPDSGVSMGFQNHLYNISNA</sequence>
<dbReference type="PROSITE" id="PS51670">
    <property type="entry name" value="SHKT"/>
    <property type="match status" value="1"/>
</dbReference>
<dbReference type="InterPro" id="IPR050111">
    <property type="entry name" value="C-type_lectin/snaclec_domain"/>
</dbReference>
<keyword evidence="3" id="KW-1133">Transmembrane helix</keyword>
<feature type="domain" description="C-type lectin" evidence="5">
    <location>
        <begin position="398"/>
        <end position="510"/>
    </location>
</feature>